<protein>
    <recommendedName>
        <fullName evidence="1">DUF8040 domain-containing protein</fullName>
    </recommendedName>
</protein>
<evidence type="ECO:0000313" key="3">
    <source>
        <dbReference type="Proteomes" id="UP000297245"/>
    </source>
</evidence>
<keyword evidence="3" id="KW-1185">Reference proteome</keyword>
<dbReference type="OrthoDB" id="1681765at2759"/>
<proteinExistence type="predicted"/>
<dbReference type="InterPro" id="IPR058353">
    <property type="entry name" value="DUF8040"/>
</dbReference>
<dbReference type="Pfam" id="PF26138">
    <property type="entry name" value="DUF8040"/>
    <property type="match status" value="1"/>
</dbReference>
<evidence type="ECO:0000259" key="1">
    <source>
        <dbReference type="Pfam" id="PF26138"/>
    </source>
</evidence>
<dbReference type="Proteomes" id="UP000297245">
    <property type="component" value="Unassembled WGS sequence"/>
</dbReference>
<accession>A0A4S8MMP4</accession>
<reference evidence="2 3" key="1">
    <citation type="journal article" date="2019" name="Nat. Ecol. Evol.">
        <title>Megaphylogeny resolves global patterns of mushroom evolution.</title>
        <authorList>
            <person name="Varga T."/>
            <person name="Krizsan K."/>
            <person name="Foldi C."/>
            <person name="Dima B."/>
            <person name="Sanchez-Garcia M."/>
            <person name="Sanchez-Ramirez S."/>
            <person name="Szollosi G.J."/>
            <person name="Szarkandi J.G."/>
            <person name="Papp V."/>
            <person name="Albert L."/>
            <person name="Andreopoulos W."/>
            <person name="Angelini C."/>
            <person name="Antonin V."/>
            <person name="Barry K.W."/>
            <person name="Bougher N.L."/>
            <person name="Buchanan P."/>
            <person name="Buyck B."/>
            <person name="Bense V."/>
            <person name="Catcheside P."/>
            <person name="Chovatia M."/>
            <person name="Cooper J."/>
            <person name="Damon W."/>
            <person name="Desjardin D."/>
            <person name="Finy P."/>
            <person name="Geml J."/>
            <person name="Haridas S."/>
            <person name="Hughes K."/>
            <person name="Justo A."/>
            <person name="Karasinski D."/>
            <person name="Kautmanova I."/>
            <person name="Kiss B."/>
            <person name="Kocsube S."/>
            <person name="Kotiranta H."/>
            <person name="LaButti K.M."/>
            <person name="Lechner B.E."/>
            <person name="Liimatainen K."/>
            <person name="Lipzen A."/>
            <person name="Lukacs Z."/>
            <person name="Mihaltcheva S."/>
            <person name="Morgado L.N."/>
            <person name="Niskanen T."/>
            <person name="Noordeloos M.E."/>
            <person name="Ohm R.A."/>
            <person name="Ortiz-Santana B."/>
            <person name="Ovrebo C."/>
            <person name="Racz N."/>
            <person name="Riley R."/>
            <person name="Savchenko A."/>
            <person name="Shiryaev A."/>
            <person name="Soop K."/>
            <person name="Spirin V."/>
            <person name="Szebenyi C."/>
            <person name="Tomsovsky M."/>
            <person name="Tulloss R.E."/>
            <person name="Uehling J."/>
            <person name="Grigoriev I.V."/>
            <person name="Vagvolgyi C."/>
            <person name="Papp T."/>
            <person name="Martin F.M."/>
            <person name="Miettinen O."/>
            <person name="Hibbett D.S."/>
            <person name="Nagy L.G."/>
        </authorList>
    </citation>
    <scope>NUCLEOTIDE SEQUENCE [LARGE SCALE GENOMIC DNA]</scope>
    <source>
        <strain evidence="2 3">CBS 962.96</strain>
    </source>
</reference>
<gene>
    <name evidence="2" type="ORF">K435DRAFT_577361</name>
</gene>
<feature type="non-terminal residue" evidence="2">
    <location>
        <position position="61"/>
    </location>
</feature>
<sequence length="61" mass="6988">GLEDSRGITLEEKVAIFLYASVTGLNIRHTGERFQRSNETISKYFCRILNALSSPPFYTIY</sequence>
<feature type="domain" description="DUF8040" evidence="1">
    <location>
        <begin position="1"/>
        <end position="53"/>
    </location>
</feature>
<evidence type="ECO:0000313" key="2">
    <source>
        <dbReference type="EMBL" id="THV04200.1"/>
    </source>
</evidence>
<feature type="non-terminal residue" evidence="2">
    <location>
        <position position="1"/>
    </location>
</feature>
<dbReference type="AlphaFoldDB" id="A0A4S8MMP4"/>
<organism evidence="2 3">
    <name type="scientific">Dendrothele bispora (strain CBS 962.96)</name>
    <dbReference type="NCBI Taxonomy" id="1314807"/>
    <lineage>
        <taxon>Eukaryota</taxon>
        <taxon>Fungi</taxon>
        <taxon>Dikarya</taxon>
        <taxon>Basidiomycota</taxon>
        <taxon>Agaricomycotina</taxon>
        <taxon>Agaricomycetes</taxon>
        <taxon>Agaricomycetidae</taxon>
        <taxon>Agaricales</taxon>
        <taxon>Agaricales incertae sedis</taxon>
        <taxon>Dendrothele</taxon>
    </lineage>
</organism>
<dbReference type="EMBL" id="ML179059">
    <property type="protein sequence ID" value="THV04200.1"/>
    <property type="molecule type" value="Genomic_DNA"/>
</dbReference>
<name>A0A4S8MMP4_DENBC</name>